<proteinExistence type="predicted"/>
<evidence type="ECO:0000313" key="1">
    <source>
        <dbReference type="EMBL" id="OAE28631.1"/>
    </source>
</evidence>
<protein>
    <submittedName>
        <fullName evidence="1">Uncharacterized protein</fullName>
    </submittedName>
</protein>
<dbReference type="AlphaFoldDB" id="A0A176W7M6"/>
<accession>A0A176W7M6</accession>
<dbReference type="Proteomes" id="UP000077202">
    <property type="component" value="Unassembled WGS sequence"/>
</dbReference>
<sequence length="154" mass="16349">MKLPLARSLSQSRADRLIDGVASLEAVEVRGGRSGGGDKTEAMGLGASRSQHNVMGVRGVIILIRDLESVWSKRVAGDKTIHPKAGLLALGKAEMLVYYDLMLGYSPTPLGPCAMSNLQLQLLRISSRPSAAAASASSDRLEEVGLEESWSLDS</sequence>
<keyword evidence="2" id="KW-1185">Reference proteome</keyword>
<comment type="caution">
    <text evidence="1">The sequence shown here is derived from an EMBL/GenBank/DDBJ whole genome shotgun (WGS) entry which is preliminary data.</text>
</comment>
<gene>
    <name evidence="1" type="ORF">AXG93_1335s1230</name>
</gene>
<name>A0A176W7M6_MARPO</name>
<reference evidence="1" key="1">
    <citation type="submission" date="2016-03" db="EMBL/GenBank/DDBJ databases">
        <title>Mechanisms controlling the formation of the plant cell surface in tip-growing cells are functionally conserved among land plants.</title>
        <authorList>
            <person name="Honkanen S."/>
            <person name="Jones V.A."/>
            <person name="Morieri G."/>
            <person name="Champion C."/>
            <person name="Hetherington A.J."/>
            <person name="Kelly S."/>
            <person name="Saint-Marcoux D."/>
            <person name="Proust H."/>
            <person name="Prescott H."/>
            <person name="Dolan L."/>
        </authorList>
    </citation>
    <scope>NUCLEOTIDE SEQUENCE [LARGE SCALE GENOMIC DNA]</scope>
    <source>
        <tissue evidence="1">Whole gametophyte</tissue>
    </source>
</reference>
<organism evidence="1 2">
    <name type="scientific">Marchantia polymorpha subsp. ruderalis</name>
    <dbReference type="NCBI Taxonomy" id="1480154"/>
    <lineage>
        <taxon>Eukaryota</taxon>
        <taxon>Viridiplantae</taxon>
        <taxon>Streptophyta</taxon>
        <taxon>Embryophyta</taxon>
        <taxon>Marchantiophyta</taxon>
        <taxon>Marchantiopsida</taxon>
        <taxon>Marchantiidae</taxon>
        <taxon>Marchantiales</taxon>
        <taxon>Marchantiaceae</taxon>
        <taxon>Marchantia</taxon>
    </lineage>
</organism>
<evidence type="ECO:0000313" key="2">
    <source>
        <dbReference type="Proteomes" id="UP000077202"/>
    </source>
</evidence>
<dbReference type="EMBL" id="LVLJ01001708">
    <property type="protein sequence ID" value="OAE28631.1"/>
    <property type="molecule type" value="Genomic_DNA"/>
</dbReference>